<dbReference type="OrthoDB" id="2987348at2"/>
<gene>
    <name evidence="3" type="ORF">CLV34_0952</name>
</gene>
<dbReference type="InterPro" id="IPR000073">
    <property type="entry name" value="AB_hydrolase_1"/>
</dbReference>
<dbReference type="Proteomes" id="UP000231586">
    <property type="component" value="Unassembled WGS sequence"/>
</dbReference>
<reference evidence="3 4" key="1">
    <citation type="submission" date="2017-11" db="EMBL/GenBank/DDBJ databases">
        <title>Genomic Encyclopedia of Archaeal and Bacterial Type Strains, Phase II (KMG-II): From Individual Species to Whole Genera.</title>
        <authorList>
            <person name="Goeker M."/>
        </authorList>
    </citation>
    <scope>NUCLEOTIDE SEQUENCE [LARGE SCALE GENOMIC DNA]</scope>
    <source>
        <strain evidence="3 4">DSM 22413</strain>
    </source>
</reference>
<dbReference type="SUPFAM" id="SSF53474">
    <property type="entry name" value="alpha/beta-Hydrolases"/>
    <property type="match status" value="1"/>
</dbReference>
<evidence type="ECO:0000259" key="2">
    <source>
        <dbReference type="Pfam" id="PF00561"/>
    </source>
</evidence>
<organism evidence="3 4">
    <name type="scientific">Luteimicrobium subarcticum</name>
    <dbReference type="NCBI Taxonomy" id="620910"/>
    <lineage>
        <taxon>Bacteria</taxon>
        <taxon>Bacillati</taxon>
        <taxon>Actinomycetota</taxon>
        <taxon>Actinomycetes</taxon>
        <taxon>Micrococcales</taxon>
        <taxon>Luteimicrobium</taxon>
    </lineage>
</organism>
<name>A0A2M8WW02_9MICO</name>
<dbReference type="InterPro" id="IPR000639">
    <property type="entry name" value="Epox_hydrolase-like"/>
</dbReference>
<dbReference type="RefSeq" id="WP_100349015.1">
    <property type="nucleotide sequence ID" value="NZ_PGTZ01000006.1"/>
</dbReference>
<dbReference type="EMBL" id="PGTZ01000006">
    <property type="protein sequence ID" value="PJI95099.1"/>
    <property type="molecule type" value="Genomic_DNA"/>
</dbReference>
<proteinExistence type="predicted"/>
<dbReference type="PRINTS" id="PR00111">
    <property type="entry name" value="ABHYDROLASE"/>
</dbReference>
<evidence type="ECO:0000313" key="3">
    <source>
        <dbReference type="EMBL" id="PJI95099.1"/>
    </source>
</evidence>
<keyword evidence="4" id="KW-1185">Reference proteome</keyword>
<protein>
    <submittedName>
        <fullName evidence="3">Pimeloyl-ACP methyl ester carboxylesterase</fullName>
    </submittedName>
</protein>
<feature type="domain" description="AB hydrolase-1" evidence="2">
    <location>
        <begin position="45"/>
        <end position="293"/>
    </location>
</feature>
<sequence length="310" mass="33564">MIADYSTALVDGPWRHEFVAANGARFHVALAGPDPTERVGGEPAPLVVLLHDFPQLWWAWRHQIVALADAGYRVAAMDLRGTGASDKPPLGYDVPTRTRDVAGVVRSLGADRATVVGNGFGGTVAWAMAAMQPAVTAAVAAFAAPHPAHLHTSRNAPYTRAFHRRLASAQAPFAPERGLVDGRLVDSWLQGGAHVPFDDDVLETYRTAARIPFAAHCSVEALRWWIRSVPRMDGRRFTTAVRRRLDQPALLALGADDPYLRTDASTLDAAAFASHLRVEVVDDAGHYLPEEAPGAVSELLLDWLKGARRP</sequence>
<dbReference type="PRINTS" id="PR00412">
    <property type="entry name" value="EPOXHYDRLASE"/>
</dbReference>
<evidence type="ECO:0000313" key="4">
    <source>
        <dbReference type="Proteomes" id="UP000231586"/>
    </source>
</evidence>
<accession>A0A2M8WW02</accession>
<evidence type="ECO:0000256" key="1">
    <source>
        <dbReference type="ARBA" id="ARBA00022801"/>
    </source>
</evidence>
<dbReference type="Gene3D" id="3.40.50.1820">
    <property type="entry name" value="alpha/beta hydrolase"/>
    <property type="match status" value="1"/>
</dbReference>
<dbReference type="AlphaFoldDB" id="A0A2M8WW02"/>
<dbReference type="PANTHER" id="PTHR43329">
    <property type="entry name" value="EPOXIDE HYDROLASE"/>
    <property type="match status" value="1"/>
</dbReference>
<dbReference type="Pfam" id="PF00561">
    <property type="entry name" value="Abhydrolase_1"/>
    <property type="match status" value="1"/>
</dbReference>
<dbReference type="InterPro" id="IPR029058">
    <property type="entry name" value="AB_hydrolase_fold"/>
</dbReference>
<dbReference type="GO" id="GO:0016787">
    <property type="term" value="F:hydrolase activity"/>
    <property type="evidence" value="ECO:0007669"/>
    <property type="project" value="UniProtKB-KW"/>
</dbReference>
<comment type="caution">
    <text evidence="3">The sequence shown here is derived from an EMBL/GenBank/DDBJ whole genome shotgun (WGS) entry which is preliminary data.</text>
</comment>
<keyword evidence="1" id="KW-0378">Hydrolase</keyword>